<dbReference type="Pfam" id="PF03107">
    <property type="entry name" value="C1_2"/>
    <property type="match status" value="3"/>
</dbReference>
<evidence type="ECO:0000256" key="1">
    <source>
        <dbReference type="ARBA" id="ARBA00022723"/>
    </source>
</evidence>
<dbReference type="InterPro" id="IPR046349">
    <property type="entry name" value="C1-like_sf"/>
</dbReference>
<gene>
    <name evidence="6" type="primary">LOC104603561</name>
</gene>
<dbReference type="PANTHER" id="PTHR46288">
    <property type="entry name" value="PHORBOL-ESTER/DAG-TYPE DOMAIN-CONTAINING PROTEIN"/>
    <property type="match status" value="1"/>
</dbReference>
<dbReference type="KEGG" id="nnu:104603561"/>
<keyword evidence="1" id="KW-0479">Metal-binding</keyword>
<dbReference type="STRING" id="4432.A0A1U8AS94"/>
<evidence type="ECO:0000256" key="2">
    <source>
        <dbReference type="ARBA" id="ARBA00022737"/>
    </source>
</evidence>
<dbReference type="eggNOG" id="ENOG502RZZE">
    <property type="taxonomic scope" value="Eukaryota"/>
</dbReference>
<evidence type="ECO:0000313" key="6">
    <source>
        <dbReference type="RefSeq" id="XP_010265934.1"/>
    </source>
</evidence>
<dbReference type="PANTHER" id="PTHR46288:SF68">
    <property type="entry name" value="DC1 DOMAIN-CONTAINING PROTEIN"/>
    <property type="match status" value="1"/>
</dbReference>
<evidence type="ECO:0000256" key="4">
    <source>
        <dbReference type="ARBA" id="ARBA00022833"/>
    </source>
</evidence>
<keyword evidence="4" id="KW-0862">Zinc</keyword>
<dbReference type="OMA" id="SHLRCAI"/>
<dbReference type="FunCoup" id="A0A1U8AS94">
    <property type="interactions" value="223"/>
</dbReference>
<dbReference type="OrthoDB" id="1036688at2759"/>
<keyword evidence="3" id="KW-0863">Zinc-finger</keyword>
<dbReference type="SUPFAM" id="SSF57889">
    <property type="entry name" value="Cysteine-rich domain"/>
    <property type="match status" value="1"/>
</dbReference>
<dbReference type="InterPro" id="IPR001965">
    <property type="entry name" value="Znf_PHD"/>
</dbReference>
<dbReference type="GO" id="GO:0008270">
    <property type="term" value="F:zinc ion binding"/>
    <property type="evidence" value="ECO:0007669"/>
    <property type="project" value="UniProtKB-KW"/>
</dbReference>
<keyword evidence="2" id="KW-0677">Repeat</keyword>
<keyword evidence="5" id="KW-1185">Reference proteome</keyword>
<dbReference type="GeneID" id="104603561"/>
<name>A0A1U8AS94_NELNU</name>
<sequence length="233" mass="25717">MESEATQHFSHPHPLNPYDEAQESDGIRCSGCELVTLGSLFGCESCNYYLHEKCLNVGRWMEHPAHPNHPLTLLPVPTYPSGSFLCNACREDGSSFSLSCAHCEFDLHVQCASLPQTVVHEAHPHPLSLTFSYSNPKLSHAESIAFSCDVCGEDVDLQGWLYLCVGCDFGDHLSCATSEARPPPPPPPANEPTSAVEEMHRLTKEMQEFQLAAARCQLQMNLANALASTMRRF</sequence>
<dbReference type="InterPro" id="IPR013083">
    <property type="entry name" value="Znf_RING/FYVE/PHD"/>
</dbReference>
<dbReference type="SMART" id="SM00249">
    <property type="entry name" value="PHD"/>
    <property type="match status" value="2"/>
</dbReference>
<dbReference type="Gene3D" id="3.30.40.10">
    <property type="entry name" value="Zinc/RING finger domain, C3HC4 (zinc finger)"/>
    <property type="match status" value="1"/>
</dbReference>
<dbReference type="Proteomes" id="UP000189703">
    <property type="component" value="Unplaced"/>
</dbReference>
<organism evidence="5 6">
    <name type="scientific">Nelumbo nucifera</name>
    <name type="common">Sacred lotus</name>
    <dbReference type="NCBI Taxonomy" id="4432"/>
    <lineage>
        <taxon>Eukaryota</taxon>
        <taxon>Viridiplantae</taxon>
        <taxon>Streptophyta</taxon>
        <taxon>Embryophyta</taxon>
        <taxon>Tracheophyta</taxon>
        <taxon>Spermatophyta</taxon>
        <taxon>Magnoliopsida</taxon>
        <taxon>Proteales</taxon>
        <taxon>Nelumbonaceae</taxon>
        <taxon>Nelumbo</taxon>
    </lineage>
</organism>
<dbReference type="InterPro" id="IPR004146">
    <property type="entry name" value="DC1"/>
</dbReference>
<accession>A0A1U8AS94</accession>
<evidence type="ECO:0000256" key="3">
    <source>
        <dbReference type="ARBA" id="ARBA00022771"/>
    </source>
</evidence>
<dbReference type="RefSeq" id="XP_010265934.1">
    <property type="nucleotide sequence ID" value="XM_010267632.2"/>
</dbReference>
<dbReference type="AlphaFoldDB" id="A0A1U8AS94"/>
<reference evidence="6" key="1">
    <citation type="submission" date="2025-08" db="UniProtKB">
        <authorList>
            <consortium name="RefSeq"/>
        </authorList>
    </citation>
    <scope>IDENTIFICATION</scope>
</reference>
<proteinExistence type="predicted"/>
<protein>
    <submittedName>
        <fullName evidence="6">Uncharacterized protein LOC104603561</fullName>
    </submittedName>
</protein>
<evidence type="ECO:0000313" key="5">
    <source>
        <dbReference type="Proteomes" id="UP000189703"/>
    </source>
</evidence>